<evidence type="ECO:0000256" key="10">
    <source>
        <dbReference type="RuleBase" id="RU000492"/>
    </source>
</evidence>
<dbReference type="PROSITE" id="PS51192">
    <property type="entry name" value="HELICASE_ATP_BIND_1"/>
    <property type="match status" value="1"/>
</dbReference>
<evidence type="ECO:0000256" key="8">
    <source>
        <dbReference type="ARBA" id="ARBA00022884"/>
    </source>
</evidence>
<feature type="region of interest" description="Disordered" evidence="12">
    <location>
        <begin position="113"/>
        <end position="137"/>
    </location>
</feature>
<organism evidence="16 17">
    <name type="scientific">Rhodotorula diobovata</name>
    <dbReference type="NCBI Taxonomy" id="5288"/>
    <lineage>
        <taxon>Eukaryota</taxon>
        <taxon>Fungi</taxon>
        <taxon>Dikarya</taxon>
        <taxon>Basidiomycota</taxon>
        <taxon>Pucciniomycotina</taxon>
        <taxon>Microbotryomycetes</taxon>
        <taxon>Sporidiobolales</taxon>
        <taxon>Sporidiobolaceae</taxon>
        <taxon>Rhodotorula</taxon>
    </lineage>
</organism>
<sequence>MSAPAAPSYAGPWSRLKPALTPWVADVVRDMGFEQMTPVQASSIPLFMQHKDVVVEAVTGSGKTLAFVIPVLEKLLRRDHPLGKREVGAIVIAPTRELAIQIHAVFQQFLDAQPSASSADEPSTSTSPPPAPTTPAIAPALLLIGGNSLQDDKKAFFETGADILVGTPGRLEEFLLGSSSVAMSKKGKGGQVRRSTGVGVGDTKALDILVMDEADRLLDLGFTPTLTRLLDHFPKQRRTGLFSATMSDALGQLVRVGLRNPVRVVVKVEAKAAKGKEKAEAAGDRKIPTLLQNGFVVCTPAERLAMLFRILRQEAFTTDEGETGARKFIIYFSTCAAVDYFFKVLSATPSLAKAGFSLHSLHGQQSPTRRSSTFTAFTALPPTTPGVLLCTDVAARGLDLPDVDVVVQVDPPVDPRAFGHRVGRTARAGRSGKAVVLLNQGREEGYIDFLAVRKVPLQRFEYESEAGTSLAEEAETLRGEMHKVIRKDRDLHDRGVKAFVSSIRSYSKHEASYLFRLPDLDLVGLAQSFALLRMPKVAELKGKEKEIAARWKDEDVDWDAYAYADKAREKQRKADLKAQQEKRAEQESRKRARAAAAASAEDGTDVADGEAEPEAKKFKKGDNKDKNKAWSAQEDAEAKKAARRAKRVAKAKAKHAAEAEGRARAVGAAADDDDEGAEAEARDWKEELARAKREKREQRHASGATSRDRGAPPTHGGGLAGVAFEGLD</sequence>
<evidence type="ECO:0000259" key="14">
    <source>
        <dbReference type="PROSITE" id="PS51194"/>
    </source>
</evidence>
<name>A0A5C5FSD7_9BASI</name>
<accession>A0A5C5FSD7</accession>
<evidence type="ECO:0000256" key="12">
    <source>
        <dbReference type="SAM" id="MobiDB-lite"/>
    </source>
</evidence>
<evidence type="ECO:0000256" key="9">
    <source>
        <dbReference type="PROSITE-ProRule" id="PRU00552"/>
    </source>
</evidence>
<dbReference type="Pfam" id="PF00270">
    <property type="entry name" value="DEAD"/>
    <property type="match status" value="1"/>
</dbReference>
<dbReference type="GO" id="GO:0005524">
    <property type="term" value="F:ATP binding"/>
    <property type="evidence" value="ECO:0007669"/>
    <property type="project" value="UniProtKB-UniRule"/>
</dbReference>
<dbReference type="PANTHER" id="PTHR24031">
    <property type="entry name" value="RNA HELICASE"/>
    <property type="match status" value="1"/>
</dbReference>
<feature type="compositionally biased region" description="Basic and acidic residues" evidence="12">
    <location>
        <begin position="679"/>
        <end position="710"/>
    </location>
</feature>
<dbReference type="InterPro" id="IPR014014">
    <property type="entry name" value="RNA_helicase_DEAD_Q_motif"/>
</dbReference>
<comment type="subcellular location">
    <subcellularLocation>
        <location evidence="1">Nucleus</location>
        <location evidence="1">Nucleolus</location>
    </subcellularLocation>
</comment>
<feature type="region of interest" description="Disordered" evidence="12">
    <location>
        <begin position="572"/>
        <end position="728"/>
    </location>
</feature>
<dbReference type="STRING" id="5288.A0A5C5FSD7"/>
<dbReference type="Pfam" id="PF13959">
    <property type="entry name" value="CTE_SPB4"/>
    <property type="match status" value="1"/>
</dbReference>
<feature type="domain" description="Helicase C-terminal" evidence="14">
    <location>
        <begin position="303"/>
        <end position="478"/>
    </location>
</feature>
<feature type="compositionally biased region" description="Basic and acidic residues" evidence="12">
    <location>
        <begin position="572"/>
        <end position="589"/>
    </location>
</feature>
<feature type="compositionally biased region" description="Basic and acidic residues" evidence="12">
    <location>
        <begin position="613"/>
        <end position="628"/>
    </location>
</feature>
<dbReference type="InterPro" id="IPR025313">
    <property type="entry name" value="SPB4-like_CTE"/>
</dbReference>
<dbReference type="PROSITE" id="PS51194">
    <property type="entry name" value="HELICASE_CTER"/>
    <property type="match status" value="1"/>
</dbReference>
<keyword evidence="3" id="KW-0698">rRNA processing</keyword>
<comment type="caution">
    <text evidence="16">The sequence shown here is derived from an EMBL/GenBank/DDBJ whole genome shotgun (WGS) entry which is preliminary data.</text>
</comment>
<feature type="compositionally biased region" description="Low complexity" evidence="12">
    <location>
        <begin position="114"/>
        <end position="126"/>
    </location>
</feature>
<dbReference type="SMART" id="SM00490">
    <property type="entry name" value="HELICc"/>
    <property type="match status" value="1"/>
</dbReference>
<evidence type="ECO:0000256" key="2">
    <source>
        <dbReference type="ARBA" id="ARBA00022517"/>
    </source>
</evidence>
<dbReference type="EMBL" id="SOZI01000106">
    <property type="protein sequence ID" value="TNY19146.1"/>
    <property type="molecule type" value="Genomic_DNA"/>
</dbReference>
<evidence type="ECO:0000256" key="7">
    <source>
        <dbReference type="ARBA" id="ARBA00022840"/>
    </source>
</evidence>
<dbReference type="GO" id="GO:0003723">
    <property type="term" value="F:RNA binding"/>
    <property type="evidence" value="ECO:0007669"/>
    <property type="project" value="UniProtKB-UniRule"/>
</dbReference>
<evidence type="ECO:0000256" key="3">
    <source>
        <dbReference type="ARBA" id="ARBA00022552"/>
    </source>
</evidence>
<dbReference type="CDD" id="cd17960">
    <property type="entry name" value="DEADc_DDX55"/>
    <property type="match status" value="1"/>
</dbReference>
<feature type="compositionally biased region" description="Acidic residues" evidence="12">
    <location>
        <begin position="602"/>
        <end position="612"/>
    </location>
</feature>
<comment type="function">
    <text evidence="11">RNA helicase.</text>
</comment>
<gene>
    <name evidence="16" type="ORF">DMC30DRAFT_424082</name>
</gene>
<evidence type="ECO:0000313" key="17">
    <source>
        <dbReference type="Proteomes" id="UP000311382"/>
    </source>
</evidence>
<evidence type="ECO:0000256" key="1">
    <source>
        <dbReference type="ARBA" id="ARBA00004604"/>
    </source>
</evidence>
<dbReference type="Pfam" id="PF00271">
    <property type="entry name" value="Helicase_C"/>
    <property type="match status" value="1"/>
</dbReference>
<keyword evidence="8 11" id="KW-0694">RNA-binding</keyword>
<evidence type="ECO:0000256" key="5">
    <source>
        <dbReference type="ARBA" id="ARBA00022801"/>
    </source>
</evidence>
<keyword evidence="4 10" id="KW-0547">Nucleotide-binding</keyword>
<comment type="similarity">
    <text evidence="10">Belongs to the DEAD box helicase family.</text>
</comment>
<evidence type="ECO:0000259" key="13">
    <source>
        <dbReference type="PROSITE" id="PS51192"/>
    </source>
</evidence>
<dbReference type="InterPro" id="IPR000629">
    <property type="entry name" value="RNA-helicase_DEAD-box_CS"/>
</dbReference>
<keyword evidence="6 10" id="KW-0347">Helicase</keyword>
<comment type="catalytic activity">
    <reaction evidence="11">
        <text>ATP + H2O = ADP + phosphate + H(+)</text>
        <dbReference type="Rhea" id="RHEA:13065"/>
        <dbReference type="ChEBI" id="CHEBI:15377"/>
        <dbReference type="ChEBI" id="CHEBI:15378"/>
        <dbReference type="ChEBI" id="CHEBI:30616"/>
        <dbReference type="ChEBI" id="CHEBI:43474"/>
        <dbReference type="ChEBI" id="CHEBI:456216"/>
        <dbReference type="EC" id="3.6.4.13"/>
    </reaction>
</comment>
<dbReference type="InterPro" id="IPR001650">
    <property type="entry name" value="Helicase_C-like"/>
</dbReference>
<keyword evidence="5 10" id="KW-0378">Hydrolase</keyword>
<dbReference type="PROSITE" id="PS00039">
    <property type="entry name" value="DEAD_ATP_HELICASE"/>
    <property type="match status" value="1"/>
</dbReference>
<evidence type="ECO:0000256" key="6">
    <source>
        <dbReference type="ARBA" id="ARBA00022806"/>
    </source>
</evidence>
<dbReference type="InterPro" id="IPR014001">
    <property type="entry name" value="Helicase_ATP-bd"/>
</dbReference>
<evidence type="ECO:0000256" key="11">
    <source>
        <dbReference type="RuleBase" id="RU365068"/>
    </source>
</evidence>
<reference evidence="16 17" key="1">
    <citation type="submission" date="2019-03" db="EMBL/GenBank/DDBJ databases">
        <title>Rhodosporidium diobovatum UCD-FST 08-225 genome sequencing, assembly, and annotation.</title>
        <authorList>
            <person name="Fakankun I.U."/>
            <person name="Fristensky B."/>
            <person name="Levin D.B."/>
        </authorList>
    </citation>
    <scope>NUCLEOTIDE SEQUENCE [LARGE SCALE GENOMIC DNA]</scope>
    <source>
        <strain evidence="16 17">UCD-FST 08-225</strain>
    </source>
</reference>
<feature type="compositionally biased region" description="Basic residues" evidence="12">
    <location>
        <begin position="641"/>
        <end position="654"/>
    </location>
</feature>
<dbReference type="InterPro" id="IPR011545">
    <property type="entry name" value="DEAD/DEAH_box_helicase_dom"/>
</dbReference>
<feature type="domain" description="DEAD-box RNA helicase Q" evidence="15">
    <location>
        <begin position="13"/>
        <end position="41"/>
    </location>
</feature>
<dbReference type="EC" id="3.6.4.13" evidence="11"/>
<protein>
    <recommendedName>
        <fullName evidence="11">ATP-dependent RNA helicase</fullName>
        <ecNumber evidence="11">3.6.4.13</ecNumber>
    </recommendedName>
</protein>
<dbReference type="GO" id="GO:0005730">
    <property type="term" value="C:nucleolus"/>
    <property type="evidence" value="ECO:0007669"/>
    <property type="project" value="UniProtKB-SubCell"/>
</dbReference>
<dbReference type="AlphaFoldDB" id="A0A5C5FSD7"/>
<dbReference type="GO" id="GO:0003724">
    <property type="term" value="F:RNA helicase activity"/>
    <property type="evidence" value="ECO:0007669"/>
    <property type="project" value="UniProtKB-EC"/>
</dbReference>
<dbReference type="InterPro" id="IPR027417">
    <property type="entry name" value="P-loop_NTPase"/>
</dbReference>
<dbReference type="OrthoDB" id="7396459at2759"/>
<dbReference type="Gene3D" id="3.40.50.300">
    <property type="entry name" value="P-loop containing nucleotide triphosphate hydrolases"/>
    <property type="match status" value="2"/>
</dbReference>
<feature type="domain" description="Helicase ATP-binding" evidence="13">
    <location>
        <begin position="44"/>
        <end position="264"/>
    </location>
</feature>
<dbReference type="SMART" id="SM00487">
    <property type="entry name" value="DEXDc"/>
    <property type="match status" value="1"/>
</dbReference>
<dbReference type="SMART" id="SM01178">
    <property type="entry name" value="DUF4217"/>
    <property type="match status" value="1"/>
</dbReference>
<dbReference type="GO" id="GO:0006364">
    <property type="term" value="P:rRNA processing"/>
    <property type="evidence" value="ECO:0007669"/>
    <property type="project" value="UniProtKB-KW"/>
</dbReference>
<evidence type="ECO:0000256" key="4">
    <source>
        <dbReference type="ARBA" id="ARBA00022741"/>
    </source>
</evidence>
<keyword evidence="7 10" id="KW-0067">ATP-binding</keyword>
<proteinExistence type="inferred from homology"/>
<comment type="domain">
    <text evidence="11">The Q motif is unique to and characteristic of the DEAD box family of RNA helicases and controls ATP binding and hydrolysis.</text>
</comment>
<keyword evidence="2" id="KW-0690">Ribosome biogenesis</keyword>
<dbReference type="PROSITE" id="PS51195">
    <property type="entry name" value="Q_MOTIF"/>
    <property type="match status" value="1"/>
</dbReference>
<dbReference type="Proteomes" id="UP000311382">
    <property type="component" value="Unassembled WGS sequence"/>
</dbReference>
<dbReference type="GO" id="GO:0016887">
    <property type="term" value="F:ATP hydrolysis activity"/>
    <property type="evidence" value="ECO:0007669"/>
    <property type="project" value="RHEA"/>
</dbReference>
<evidence type="ECO:0000313" key="16">
    <source>
        <dbReference type="EMBL" id="TNY19146.1"/>
    </source>
</evidence>
<dbReference type="SUPFAM" id="SSF52540">
    <property type="entry name" value="P-loop containing nucleoside triphosphate hydrolases"/>
    <property type="match status" value="1"/>
</dbReference>
<keyword evidence="17" id="KW-1185">Reference proteome</keyword>
<evidence type="ECO:0000259" key="15">
    <source>
        <dbReference type="PROSITE" id="PS51195"/>
    </source>
</evidence>
<feature type="short sequence motif" description="Q motif" evidence="9">
    <location>
        <begin position="13"/>
        <end position="41"/>
    </location>
</feature>